<accession>A0ABQ9FGZ7</accession>
<evidence type="ECO:0000256" key="1">
    <source>
        <dbReference type="SAM" id="MobiDB-lite"/>
    </source>
</evidence>
<evidence type="ECO:0000313" key="2">
    <source>
        <dbReference type="EMBL" id="KAJ8314955.1"/>
    </source>
</evidence>
<comment type="caution">
    <text evidence="2">The sequence shown here is derived from an EMBL/GenBank/DDBJ whole genome shotgun (WGS) entry which is preliminary data.</text>
</comment>
<name>A0ABQ9FGZ7_TEGGR</name>
<evidence type="ECO:0000313" key="3">
    <source>
        <dbReference type="Proteomes" id="UP001217089"/>
    </source>
</evidence>
<proteinExistence type="predicted"/>
<reference evidence="2 3" key="1">
    <citation type="submission" date="2022-12" db="EMBL/GenBank/DDBJ databases">
        <title>Chromosome-level genome of Tegillarca granosa.</title>
        <authorList>
            <person name="Kim J."/>
        </authorList>
    </citation>
    <scope>NUCLEOTIDE SEQUENCE [LARGE SCALE GENOMIC DNA]</scope>
    <source>
        <strain evidence="2">Teg-2019</strain>
        <tissue evidence="2">Adductor muscle</tissue>
    </source>
</reference>
<dbReference type="PANTHER" id="PTHR45703:SF8">
    <property type="entry name" value="DYNEINS HEAVY CHAIN"/>
    <property type="match status" value="1"/>
</dbReference>
<dbReference type="Gene3D" id="1.20.920.20">
    <property type="match status" value="1"/>
</dbReference>
<organism evidence="2 3">
    <name type="scientific">Tegillarca granosa</name>
    <name type="common">Malaysian cockle</name>
    <name type="synonym">Anadara granosa</name>
    <dbReference type="NCBI Taxonomy" id="220873"/>
    <lineage>
        <taxon>Eukaryota</taxon>
        <taxon>Metazoa</taxon>
        <taxon>Spiralia</taxon>
        <taxon>Lophotrochozoa</taxon>
        <taxon>Mollusca</taxon>
        <taxon>Bivalvia</taxon>
        <taxon>Autobranchia</taxon>
        <taxon>Pteriomorphia</taxon>
        <taxon>Arcoida</taxon>
        <taxon>Arcoidea</taxon>
        <taxon>Arcidae</taxon>
        <taxon>Tegillarca</taxon>
    </lineage>
</organism>
<feature type="region of interest" description="Disordered" evidence="1">
    <location>
        <begin position="22"/>
        <end position="54"/>
    </location>
</feature>
<sequence length="170" mass="20043">MEEKVNVYNLFLSLYGNNLYTQRQKKKQIEENTKPQEEEREPTPPPEEEYAEDDLPRLQEEVNQLQQLFDQAVVEKHSLEMELQSMNERLKAANEMMEGLKSQEALWRKHVKENDCNELLLANCISASAFLTYCGPHNVDTRKRMGEFFMQVCEHHGLPLPKRNCSRIWS</sequence>
<dbReference type="InterPro" id="IPR026983">
    <property type="entry name" value="DHC"/>
</dbReference>
<keyword evidence="3" id="KW-1185">Reference proteome</keyword>
<dbReference type="Proteomes" id="UP001217089">
    <property type="component" value="Unassembled WGS sequence"/>
</dbReference>
<gene>
    <name evidence="2" type="ORF">KUTeg_007105</name>
</gene>
<protein>
    <submittedName>
        <fullName evidence="2">Uncharacterized protein</fullName>
    </submittedName>
</protein>
<feature type="compositionally biased region" description="Basic and acidic residues" evidence="1">
    <location>
        <begin position="27"/>
        <end position="37"/>
    </location>
</feature>
<dbReference type="EMBL" id="JARBDR010000337">
    <property type="protein sequence ID" value="KAJ8314955.1"/>
    <property type="molecule type" value="Genomic_DNA"/>
</dbReference>
<dbReference type="PANTHER" id="PTHR45703">
    <property type="entry name" value="DYNEIN HEAVY CHAIN"/>
    <property type="match status" value="1"/>
</dbReference>